<evidence type="ECO:0000313" key="5">
    <source>
        <dbReference type="EMBL" id="QIG43652.1"/>
    </source>
</evidence>
<dbReference type="GO" id="GO:0016758">
    <property type="term" value="F:hexosyltransferase activity"/>
    <property type="evidence" value="ECO:0007669"/>
    <property type="project" value="TreeGrafter"/>
</dbReference>
<dbReference type="GO" id="GO:1901137">
    <property type="term" value="P:carbohydrate derivative biosynthetic process"/>
    <property type="evidence" value="ECO:0007669"/>
    <property type="project" value="UniProtKB-ARBA"/>
</dbReference>
<dbReference type="SUPFAM" id="SSF53756">
    <property type="entry name" value="UDP-Glycosyltransferase/glycogen phosphorylase"/>
    <property type="match status" value="1"/>
</dbReference>
<dbReference type="InterPro" id="IPR050194">
    <property type="entry name" value="Glycosyltransferase_grp1"/>
</dbReference>
<accession>A0A6G6WEI8</accession>
<dbReference type="InterPro" id="IPR028098">
    <property type="entry name" value="Glyco_trans_4-like_N"/>
</dbReference>
<protein>
    <submittedName>
        <fullName evidence="5">Glycosyltransferase family 4 protein</fullName>
    </submittedName>
</protein>
<feature type="domain" description="Glycosyl transferase family 1" evidence="3">
    <location>
        <begin position="162"/>
        <end position="316"/>
    </location>
</feature>
<keyword evidence="2 5" id="KW-0808">Transferase</keyword>
<keyword evidence="1" id="KW-0328">Glycosyltransferase</keyword>
<feature type="domain" description="Glycosyltransferase subfamily 4-like N-terminal" evidence="4">
    <location>
        <begin position="15"/>
        <end position="152"/>
    </location>
</feature>
<evidence type="ECO:0000256" key="1">
    <source>
        <dbReference type="ARBA" id="ARBA00022676"/>
    </source>
</evidence>
<dbReference type="PANTHER" id="PTHR45947:SF3">
    <property type="entry name" value="SULFOQUINOVOSYL TRANSFERASE SQD2"/>
    <property type="match status" value="1"/>
</dbReference>
<dbReference type="Gene3D" id="3.40.50.2000">
    <property type="entry name" value="Glycogen Phosphorylase B"/>
    <property type="match status" value="2"/>
</dbReference>
<name>A0A6G6WEI8_9ACTN</name>
<evidence type="ECO:0000259" key="3">
    <source>
        <dbReference type="Pfam" id="PF00534"/>
    </source>
</evidence>
<evidence type="ECO:0000256" key="2">
    <source>
        <dbReference type="ARBA" id="ARBA00022679"/>
    </source>
</evidence>
<reference evidence="5 6" key="1">
    <citation type="submission" date="2020-02" db="EMBL/GenBank/DDBJ databases">
        <title>Full genome sequence of Nocardioides sp. R-3366.</title>
        <authorList>
            <person name="Im W.-T."/>
        </authorList>
    </citation>
    <scope>NUCLEOTIDE SEQUENCE [LARGE SCALE GENOMIC DNA]</scope>
    <source>
        <strain evidence="5 6">R-3366</strain>
    </source>
</reference>
<keyword evidence="6" id="KW-1185">Reference proteome</keyword>
<sequence>MRIIHVTDCYLPRLGGIELHVRDLAARQRAQGHEVTVVTSTPGESAPGLWRAAPGDAWLRSLCPDVVQAHVSIISPFALGSARRASRAGVPTVATVHSLWTHVGPLPELACELWGMRRWPVTWAAVSDRAATPVRALLDVPVHVVPNAVDLDEWIPAPEQPHPGPPHVVSVMRLTGVKRALPLLDILRGAAARTDFSATVIGDGPQRAAMERHLRRHRLGDRVRLTGTLDRAAIRRELATASVFLAPAHRESFGIAALEARASGVPVLASAHSGVGTFIRHGREGLLARDDHDLAAQLVRLLVDHDLRDRLAAHNRRVRPAFGWPEALARHEELYAAARVTAASTEALAG</sequence>
<dbReference type="Proteomes" id="UP000502996">
    <property type="component" value="Chromosome"/>
</dbReference>
<organism evidence="5 6">
    <name type="scientific">Nocardioides anomalus</name>
    <dbReference type="NCBI Taxonomy" id="2712223"/>
    <lineage>
        <taxon>Bacteria</taxon>
        <taxon>Bacillati</taxon>
        <taxon>Actinomycetota</taxon>
        <taxon>Actinomycetes</taxon>
        <taxon>Propionibacteriales</taxon>
        <taxon>Nocardioidaceae</taxon>
        <taxon>Nocardioides</taxon>
    </lineage>
</organism>
<evidence type="ECO:0000259" key="4">
    <source>
        <dbReference type="Pfam" id="PF13439"/>
    </source>
</evidence>
<dbReference type="KEGG" id="nano:G5V58_13580"/>
<proteinExistence type="predicted"/>
<dbReference type="InterPro" id="IPR001296">
    <property type="entry name" value="Glyco_trans_1"/>
</dbReference>
<dbReference type="Pfam" id="PF00534">
    <property type="entry name" value="Glycos_transf_1"/>
    <property type="match status" value="1"/>
</dbReference>
<dbReference type="RefSeq" id="WP_165233568.1">
    <property type="nucleotide sequence ID" value="NZ_CP049257.1"/>
</dbReference>
<dbReference type="PANTHER" id="PTHR45947">
    <property type="entry name" value="SULFOQUINOVOSYL TRANSFERASE SQD2"/>
    <property type="match status" value="1"/>
</dbReference>
<dbReference type="EMBL" id="CP049257">
    <property type="protein sequence ID" value="QIG43652.1"/>
    <property type="molecule type" value="Genomic_DNA"/>
</dbReference>
<evidence type="ECO:0000313" key="6">
    <source>
        <dbReference type="Proteomes" id="UP000502996"/>
    </source>
</evidence>
<dbReference type="Pfam" id="PF13439">
    <property type="entry name" value="Glyco_transf_4"/>
    <property type="match status" value="1"/>
</dbReference>
<dbReference type="CDD" id="cd03801">
    <property type="entry name" value="GT4_PimA-like"/>
    <property type="match status" value="1"/>
</dbReference>
<dbReference type="AlphaFoldDB" id="A0A6G6WEI8"/>
<gene>
    <name evidence="5" type="ORF">G5V58_13580</name>
</gene>